<name>A0ACC3A6J6_9EURO</name>
<reference evidence="1" key="1">
    <citation type="submission" date="2022-10" db="EMBL/GenBank/DDBJ databases">
        <title>Culturing micro-colonial fungi from biological soil crusts in the Mojave desert and describing Neophaeococcomyces mojavensis, and introducing the new genera and species Taxawa tesnikishii.</title>
        <authorList>
            <person name="Kurbessoian T."/>
            <person name="Stajich J.E."/>
        </authorList>
    </citation>
    <scope>NUCLEOTIDE SEQUENCE</scope>
    <source>
        <strain evidence="1">JES_112</strain>
    </source>
</reference>
<dbReference type="EMBL" id="JAPDRQ010000082">
    <property type="protein sequence ID" value="KAJ9656169.1"/>
    <property type="molecule type" value="Genomic_DNA"/>
</dbReference>
<evidence type="ECO:0000313" key="1">
    <source>
        <dbReference type="EMBL" id="KAJ9656169.1"/>
    </source>
</evidence>
<comment type="caution">
    <text evidence="1">The sequence shown here is derived from an EMBL/GenBank/DDBJ whole genome shotgun (WGS) entry which is preliminary data.</text>
</comment>
<proteinExistence type="predicted"/>
<protein>
    <submittedName>
        <fullName evidence="1">Uncharacterized protein</fullName>
    </submittedName>
</protein>
<gene>
    <name evidence="1" type="ORF">H2198_005131</name>
</gene>
<dbReference type="Proteomes" id="UP001172386">
    <property type="component" value="Unassembled WGS sequence"/>
</dbReference>
<accession>A0ACC3A6J6</accession>
<evidence type="ECO:0000313" key="2">
    <source>
        <dbReference type="Proteomes" id="UP001172386"/>
    </source>
</evidence>
<sequence>MEYGTEEFEPGQPVYRRYRLAGNGGESSAAPSRPIAQSQLVNNRTYVSSECRDNSHMVQGDVIHNSYYIQASDIHSRQGDIRSLVAEKETYENLRNSLNFPRMSARLLNVEQALPKTCDWFFSHEQFAEWTNVSRTFQHHGFLWIKGKPGSGKSTIMKLLYEHAKTQWPDQITISYFFNGRAPSDLEKSSLGLYRSLVSQILSKLPQVAKPFLNDFATKEQHGNVEVWTELELKSFLLDVVTSRQLGQTWNIFVDALDEGSEDDVRQMVAYLEKLAASALSLSSPLRICLSSRHYPHISIRKGLQIVLEDQDEHINDIRIYLQDMLDLELHGLGEEVCRKSAGIFLWVVVVVRMLNAENDEGGDAGTARELLNSLPTDLTDLFEDILAKSTKDSEDCISLLQWVLFSLRPLTPKELYVAIHYSRACPPSPNSIPPDDQRLRRFLLHRSRGLVETTSDEQPVVQFIHETVQAFLLDAGGLARVKPELQVNLAGQSHQKLKCACFQFIKHNKPGYESLQPQRELFTADRLSKQLPSLRRLPNQVFWPGFPGTFLVFDHAPFVEYAVKFLLRHADAALEQGNLGTNFLQTVITEDVFAICCQYLEHRDDMSLLDVAAAQNLKHLLQCLINAQVDVNARNDYFSTALHAACATGCVRIAQLLLDNGADVNGDDETWVKTFAAAFEKAKSSTPDLVRLLHRYGLLWSTTLLADLLEMSICHKSFECTQILLNIGADPNARNADGRTMLAIANLAAVHLLLEHGANVDAETREYGSVLQLASFKGDERFVRILLKAGANVNAQNGKYGNALLAAVCNNRRDVVQILLEAGADIESQSGRFRSALEAASFYGYRDIAALLMWYKA</sequence>
<keyword evidence="2" id="KW-1185">Reference proteome</keyword>
<organism evidence="1 2">
    <name type="scientific">Neophaeococcomyces mojaviensis</name>
    <dbReference type="NCBI Taxonomy" id="3383035"/>
    <lineage>
        <taxon>Eukaryota</taxon>
        <taxon>Fungi</taxon>
        <taxon>Dikarya</taxon>
        <taxon>Ascomycota</taxon>
        <taxon>Pezizomycotina</taxon>
        <taxon>Eurotiomycetes</taxon>
        <taxon>Chaetothyriomycetidae</taxon>
        <taxon>Chaetothyriales</taxon>
        <taxon>Chaetothyriales incertae sedis</taxon>
        <taxon>Neophaeococcomyces</taxon>
    </lineage>
</organism>